<dbReference type="FunFam" id="3.30.200.20:FF:000315">
    <property type="entry name" value="Calcium-dependent protein kinase 3"/>
    <property type="match status" value="1"/>
</dbReference>
<evidence type="ECO:0000259" key="8">
    <source>
        <dbReference type="PROSITE" id="PS50011"/>
    </source>
</evidence>
<dbReference type="InterPro" id="IPR008271">
    <property type="entry name" value="Ser/Thr_kinase_AS"/>
</dbReference>
<dbReference type="PANTHER" id="PTHR24347">
    <property type="entry name" value="SERINE/THREONINE-PROTEIN KINASE"/>
    <property type="match status" value="1"/>
</dbReference>
<keyword evidence="4" id="KW-0418">Kinase</keyword>
<sequence length="388" mass="44339">MGDDPMTPPLDPPLTNGPFGLRLKDRDVKHIKISEAQKVYEVYEFKEEIGHGSFGVVVMAIEKAMNRSWAIKIVHKNIAGTNKLTEVDREIKILKVVSHPNIIYLEKVYESPKKIYMVLELCQRELFKVYLDQKPFSEKVTKKVILQLAYAVSYLHKNGNIVHRDVKMENILLADRNQSQDEYFIKLTDFGLSIVKSGVGIKSLMTDYCGTITYMPPEILQMKTYSELCDVWAIGVILFMMLYGRSPFMDKTDERISFKICNDEPDYEDHEVSAEAIELLQAILNKDPVQRVTALQITENQWLNNKRTTGNKHKDQNIVDMMKQFRNETTPPNTAANRVARGLSLLDGMFDYSTTRLSQKSGASNANKFNQLAVTHLPILANQKTDLP</sequence>
<comment type="similarity">
    <text evidence="7">Belongs to the protein kinase superfamily.</text>
</comment>
<dbReference type="InterPro" id="IPR000719">
    <property type="entry name" value="Prot_kinase_dom"/>
</dbReference>
<reference evidence="9 10" key="1">
    <citation type="journal article" date="2013" name="Genome Biol.">
        <title>Draft genome of the mountain pine beetle, Dendroctonus ponderosae Hopkins, a major forest pest.</title>
        <authorList>
            <person name="Keeling C.I."/>
            <person name="Yuen M.M."/>
            <person name="Liao N.Y."/>
            <person name="Docking T.R."/>
            <person name="Chan S.K."/>
            <person name="Taylor G.A."/>
            <person name="Palmquist D.L."/>
            <person name="Jackman S.D."/>
            <person name="Nguyen A."/>
            <person name="Li M."/>
            <person name="Henderson H."/>
            <person name="Janes J.K."/>
            <person name="Zhao Y."/>
            <person name="Pandoh P."/>
            <person name="Moore R."/>
            <person name="Sperling F.A."/>
            <person name="Huber D.P."/>
            <person name="Birol I."/>
            <person name="Jones S.J."/>
            <person name="Bohlmann J."/>
        </authorList>
    </citation>
    <scope>NUCLEOTIDE SEQUENCE</scope>
</reference>
<protein>
    <recommendedName>
        <fullName evidence="8">Protein kinase domain-containing protein</fullName>
    </recommendedName>
</protein>
<evidence type="ECO:0000256" key="1">
    <source>
        <dbReference type="ARBA" id="ARBA00022527"/>
    </source>
</evidence>
<dbReference type="Gene3D" id="1.10.510.10">
    <property type="entry name" value="Transferase(Phosphotransferase) domain 1"/>
    <property type="match status" value="1"/>
</dbReference>
<dbReference type="OrthoDB" id="346907at2759"/>
<dbReference type="STRING" id="77166.U4TXI6"/>
<dbReference type="GO" id="GO:0004674">
    <property type="term" value="F:protein serine/threonine kinase activity"/>
    <property type="evidence" value="ECO:0007669"/>
    <property type="project" value="UniProtKB-KW"/>
</dbReference>
<dbReference type="SMART" id="SM00220">
    <property type="entry name" value="S_TKc"/>
    <property type="match status" value="1"/>
</dbReference>
<dbReference type="AlphaFoldDB" id="U4TXI6"/>
<dbReference type="FunFam" id="1.10.510.10:FF:000571">
    <property type="entry name" value="Maternal embryonic leucine zipper kinase"/>
    <property type="match status" value="1"/>
</dbReference>
<evidence type="ECO:0000256" key="2">
    <source>
        <dbReference type="ARBA" id="ARBA00022679"/>
    </source>
</evidence>
<dbReference type="InterPro" id="IPR017441">
    <property type="entry name" value="Protein_kinase_ATP_BS"/>
</dbReference>
<gene>
    <name evidence="9" type="ORF">D910_02931</name>
</gene>
<dbReference type="InterPro" id="IPR011009">
    <property type="entry name" value="Kinase-like_dom_sf"/>
</dbReference>
<evidence type="ECO:0000256" key="7">
    <source>
        <dbReference type="RuleBase" id="RU000304"/>
    </source>
</evidence>
<name>U4TXI6_DENPD</name>
<feature type="domain" description="Protein kinase" evidence="8">
    <location>
        <begin position="43"/>
        <end position="303"/>
    </location>
</feature>
<evidence type="ECO:0000313" key="10">
    <source>
        <dbReference type="Proteomes" id="UP000030742"/>
    </source>
</evidence>
<keyword evidence="2" id="KW-0808">Transferase</keyword>
<dbReference type="GO" id="GO:0005524">
    <property type="term" value="F:ATP binding"/>
    <property type="evidence" value="ECO:0007669"/>
    <property type="project" value="UniProtKB-UniRule"/>
</dbReference>
<evidence type="ECO:0000313" key="9">
    <source>
        <dbReference type="EMBL" id="ERL85512.1"/>
    </source>
</evidence>
<feature type="binding site" evidence="6">
    <location>
        <position position="72"/>
    </location>
    <ligand>
        <name>ATP</name>
        <dbReference type="ChEBI" id="CHEBI:30616"/>
    </ligand>
</feature>
<dbReference type="PROSITE" id="PS00107">
    <property type="entry name" value="PROTEIN_KINASE_ATP"/>
    <property type="match status" value="1"/>
</dbReference>
<dbReference type="EMBL" id="KB631708">
    <property type="protein sequence ID" value="ERL85512.1"/>
    <property type="molecule type" value="Genomic_DNA"/>
</dbReference>
<dbReference type="Pfam" id="PF00069">
    <property type="entry name" value="Pkinase"/>
    <property type="match status" value="1"/>
</dbReference>
<dbReference type="PROSITE" id="PS00108">
    <property type="entry name" value="PROTEIN_KINASE_ST"/>
    <property type="match status" value="1"/>
</dbReference>
<proteinExistence type="inferred from homology"/>
<dbReference type="SUPFAM" id="SSF56112">
    <property type="entry name" value="Protein kinase-like (PK-like)"/>
    <property type="match status" value="1"/>
</dbReference>
<dbReference type="PROSITE" id="PS50011">
    <property type="entry name" value="PROTEIN_KINASE_DOM"/>
    <property type="match status" value="1"/>
</dbReference>
<accession>U4TXI6</accession>
<evidence type="ECO:0000256" key="6">
    <source>
        <dbReference type="PROSITE-ProRule" id="PRU10141"/>
    </source>
</evidence>
<keyword evidence="1 7" id="KW-0723">Serine/threonine-protein kinase</keyword>
<keyword evidence="3 6" id="KW-0547">Nucleotide-binding</keyword>
<evidence type="ECO:0000256" key="3">
    <source>
        <dbReference type="ARBA" id="ARBA00022741"/>
    </source>
</evidence>
<evidence type="ECO:0000256" key="4">
    <source>
        <dbReference type="ARBA" id="ARBA00022777"/>
    </source>
</evidence>
<evidence type="ECO:0000256" key="5">
    <source>
        <dbReference type="ARBA" id="ARBA00022840"/>
    </source>
</evidence>
<keyword evidence="5 6" id="KW-0067">ATP-binding</keyword>
<organism evidence="9 10">
    <name type="scientific">Dendroctonus ponderosae</name>
    <name type="common">Mountain pine beetle</name>
    <dbReference type="NCBI Taxonomy" id="77166"/>
    <lineage>
        <taxon>Eukaryota</taxon>
        <taxon>Metazoa</taxon>
        <taxon>Ecdysozoa</taxon>
        <taxon>Arthropoda</taxon>
        <taxon>Hexapoda</taxon>
        <taxon>Insecta</taxon>
        <taxon>Pterygota</taxon>
        <taxon>Neoptera</taxon>
        <taxon>Endopterygota</taxon>
        <taxon>Coleoptera</taxon>
        <taxon>Polyphaga</taxon>
        <taxon>Cucujiformia</taxon>
        <taxon>Curculionidae</taxon>
        <taxon>Scolytinae</taxon>
        <taxon>Dendroctonus</taxon>
    </lineage>
</organism>
<dbReference type="Proteomes" id="UP000030742">
    <property type="component" value="Unassembled WGS sequence"/>
</dbReference>